<dbReference type="Gene3D" id="3.80.10.10">
    <property type="entry name" value="Ribonuclease Inhibitor"/>
    <property type="match status" value="2"/>
</dbReference>
<keyword evidence="2" id="KW-1185">Reference proteome</keyword>
<sequence length="565" mass="63544">MIRLPADIFHLVCEEVSKLQDFNTLFSCALTGKTLAQPALLWLYRIHQQSTIISSEGNDADISQNITFEGRIDAQRRTLLKWALLWKSVIRSSLEVTAYPYCLYIRSLDLRNLAELLEEPRFRDNAQGTFFAGDMEIFSKPQETPMKLKIRGSKGYKRLDVPIILELVGESITRYVSKSASLNHATAAVEDLSGNIRSDALAKWTGRLPNLKSMTLWDGAALSRSVADAISENCFNFDDLTFFTCLKNNADHDVASFCSGLRANTLRYFTALSAGALGSETLLSLNHHSQSLKRLKLDGLRSDTVKHLSLLRGCKALEVIELSDAEGSVDLEATENDIYLEIIVWLGKCYGLQELLLRNFVGVTNVLTQVCLKNDIRLKRLQVVGYPLAGNQDFHRALSHQTSLESLELRADPETAFRDDIDILVTSICQLTNLKYLDLLSTSDYFRTTEILSLVSHLPQLEELFFSGYDVNDALWPGVARLRNLRSLNIHAVTSFRFNAIIGYISMLQDSNRGLLLSVMNQSPENALSERQEGLIRHAIKDKVDGKFEFTLFREPDSESDTPSE</sequence>
<dbReference type="EMBL" id="MZNU01000322">
    <property type="protein sequence ID" value="OWP00457.1"/>
    <property type="molecule type" value="Genomic_DNA"/>
</dbReference>
<gene>
    <name evidence="1" type="ORF">B2J93_768</name>
</gene>
<reference evidence="1 2" key="1">
    <citation type="submission" date="2017-04" db="EMBL/GenBank/DDBJ databases">
        <title>Draft genome sequence of Marssonina coronaria NL1: causal agent of apple blotch.</title>
        <authorList>
            <person name="Cheng Q."/>
        </authorList>
    </citation>
    <scope>NUCLEOTIDE SEQUENCE [LARGE SCALE GENOMIC DNA]</scope>
    <source>
        <strain evidence="1 2">NL1</strain>
    </source>
</reference>
<dbReference type="OrthoDB" id="10028886at2759"/>
<evidence type="ECO:0008006" key="3">
    <source>
        <dbReference type="Google" id="ProtNLM"/>
    </source>
</evidence>
<accession>A0A218YXB3</accession>
<dbReference type="InParanoid" id="A0A218YXB3"/>
<protein>
    <recommendedName>
        <fullName evidence="3">F-box domain-containing protein</fullName>
    </recommendedName>
</protein>
<name>A0A218YXB3_9HELO</name>
<organism evidence="1 2">
    <name type="scientific">Diplocarpon coronariae</name>
    <dbReference type="NCBI Taxonomy" id="2795749"/>
    <lineage>
        <taxon>Eukaryota</taxon>
        <taxon>Fungi</taxon>
        <taxon>Dikarya</taxon>
        <taxon>Ascomycota</taxon>
        <taxon>Pezizomycotina</taxon>
        <taxon>Leotiomycetes</taxon>
        <taxon>Helotiales</taxon>
        <taxon>Drepanopezizaceae</taxon>
        <taxon>Diplocarpon</taxon>
    </lineage>
</organism>
<proteinExistence type="predicted"/>
<dbReference type="InterPro" id="IPR032675">
    <property type="entry name" value="LRR_dom_sf"/>
</dbReference>
<evidence type="ECO:0000313" key="2">
    <source>
        <dbReference type="Proteomes" id="UP000242519"/>
    </source>
</evidence>
<dbReference type="AlphaFoldDB" id="A0A218YXB3"/>
<evidence type="ECO:0000313" key="1">
    <source>
        <dbReference type="EMBL" id="OWP00457.1"/>
    </source>
</evidence>
<dbReference type="Proteomes" id="UP000242519">
    <property type="component" value="Unassembled WGS sequence"/>
</dbReference>
<dbReference type="SUPFAM" id="SSF52047">
    <property type="entry name" value="RNI-like"/>
    <property type="match status" value="1"/>
</dbReference>
<comment type="caution">
    <text evidence="1">The sequence shown here is derived from an EMBL/GenBank/DDBJ whole genome shotgun (WGS) entry which is preliminary data.</text>
</comment>
<dbReference type="STRING" id="503106.A0A218YXB3"/>